<dbReference type="EMBL" id="JARYMX010000006">
    <property type="protein sequence ID" value="KAJ9543105.1"/>
    <property type="molecule type" value="Genomic_DNA"/>
</dbReference>
<sequence>MSKSQSSQSPSRISFDKIRIATFGRLLFPDRYPSKSQVSYTQPMAKEIPIESGSPSKTKPAKNLVWFSLENGDRTSGKELADQATFGEEKFDSFIGRTKMKMSAPSDIGSGRKTVSEDDSFHEKVSNFIDRAKIKMRATSSMGANGKNVSFK</sequence>
<name>A0AA38SHZ6_9ASTR</name>
<dbReference type="PANTHER" id="PTHR36746:SF3">
    <property type="entry name" value="DUF4005 DOMAIN-CONTAINING PROTEIN"/>
    <property type="match status" value="1"/>
</dbReference>
<dbReference type="PANTHER" id="PTHR36746">
    <property type="entry name" value="BNAC04G51760D PROTEIN"/>
    <property type="match status" value="1"/>
</dbReference>
<keyword evidence="2" id="KW-1185">Reference proteome</keyword>
<dbReference type="Proteomes" id="UP001172457">
    <property type="component" value="Chromosome 6"/>
</dbReference>
<dbReference type="AlphaFoldDB" id="A0AA38SHZ6"/>
<proteinExistence type="predicted"/>
<organism evidence="1 2">
    <name type="scientific">Centaurea solstitialis</name>
    <name type="common">yellow star-thistle</name>
    <dbReference type="NCBI Taxonomy" id="347529"/>
    <lineage>
        <taxon>Eukaryota</taxon>
        <taxon>Viridiplantae</taxon>
        <taxon>Streptophyta</taxon>
        <taxon>Embryophyta</taxon>
        <taxon>Tracheophyta</taxon>
        <taxon>Spermatophyta</taxon>
        <taxon>Magnoliopsida</taxon>
        <taxon>eudicotyledons</taxon>
        <taxon>Gunneridae</taxon>
        <taxon>Pentapetalae</taxon>
        <taxon>asterids</taxon>
        <taxon>campanulids</taxon>
        <taxon>Asterales</taxon>
        <taxon>Asteraceae</taxon>
        <taxon>Carduoideae</taxon>
        <taxon>Cardueae</taxon>
        <taxon>Centaureinae</taxon>
        <taxon>Centaurea</taxon>
    </lineage>
</organism>
<reference evidence="1" key="1">
    <citation type="submission" date="2023-03" db="EMBL/GenBank/DDBJ databases">
        <title>Chromosome-scale reference genome and RAD-based genetic map of yellow starthistle (Centaurea solstitialis) reveal putative structural variation and QTLs associated with invader traits.</title>
        <authorList>
            <person name="Reatini B."/>
            <person name="Cang F.A."/>
            <person name="Jiang Q."/>
            <person name="Mckibben M.T.W."/>
            <person name="Barker M.S."/>
            <person name="Rieseberg L.H."/>
            <person name="Dlugosch K.M."/>
        </authorList>
    </citation>
    <scope>NUCLEOTIDE SEQUENCE</scope>
    <source>
        <strain evidence="1">CAN-66</strain>
        <tissue evidence="1">Leaf</tissue>
    </source>
</reference>
<comment type="caution">
    <text evidence="1">The sequence shown here is derived from an EMBL/GenBank/DDBJ whole genome shotgun (WGS) entry which is preliminary data.</text>
</comment>
<evidence type="ECO:0000313" key="1">
    <source>
        <dbReference type="EMBL" id="KAJ9543105.1"/>
    </source>
</evidence>
<evidence type="ECO:0000313" key="2">
    <source>
        <dbReference type="Proteomes" id="UP001172457"/>
    </source>
</evidence>
<protein>
    <submittedName>
        <fullName evidence="1">Uncharacterized protein</fullName>
    </submittedName>
</protein>
<gene>
    <name evidence="1" type="ORF">OSB04_022812</name>
</gene>
<accession>A0AA38SHZ6</accession>